<dbReference type="InterPro" id="IPR027417">
    <property type="entry name" value="P-loop_NTPase"/>
</dbReference>
<dbReference type="RefSeq" id="XP_060281410.1">
    <property type="nucleotide sequence ID" value="XM_060431715.1"/>
</dbReference>
<keyword evidence="1" id="KW-0677">Repeat</keyword>
<dbReference type="PANTHER" id="PTHR10039">
    <property type="entry name" value="AMELOGENIN"/>
    <property type="match status" value="1"/>
</dbReference>
<protein>
    <recommendedName>
        <fullName evidence="2">Nephrocystin 3-like N-terminal domain-containing protein</fullName>
    </recommendedName>
</protein>
<dbReference type="Gene3D" id="3.40.50.300">
    <property type="entry name" value="P-loop containing nucleotide triphosphate hydrolases"/>
    <property type="match status" value="1"/>
</dbReference>
<dbReference type="Pfam" id="PF24883">
    <property type="entry name" value="NPHP3_N"/>
    <property type="match status" value="1"/>
</dbReference>
<comment type="caution">
    <text evidence="3">The sequence shown here is derived from an EMBL/GenBank/DDBJ whole genome shotgun (WGS) entry which is preliminary data.</text>
</comment>
<accession>A0AAJ0BWD4</accession>
<dbReference type="PANTHER" id="PTHR10039:SF5">
    <property type="entry name" value="NACHT DOMAIN-CONTAINING PROTEIN"/>
    <property type="match status" value="1"/>
</dbReference>
<sequence length="532" mass="59743">MAEAVAGLSLAATILQVLDFGKQFLCAAWAIYRSRAEGIDLLSDLQSITNDFDSVLGELEGGAARDRALRSAKGDDDGIFLLAEKCAAVLSEMLQSLAKIGAPGKGRKRDAVKTAFKLAWKKDDIETLQKRLEQFRDELNLHLVFSLRLWSAPYTTDRKYQTIHRLRTFISRIVGERCYSKIIARLYYRGMQDREHGILQAHEKTFRWVFEDSGQVSVPWSDLKEWLASDNAIYWITGKAGSGKSTLMRYISQPIPNPGEEETMAILPSPMTHQPRCAQYLNKWAGDELPLIMASFYFWAAGSSKTQTSQAGLFRSILYQLLKASLESIPVIAPSRWEALSLFNEDPRDFTEGELGETLCRAVKHIAATSKVALFVDGLDEFEGNPGTLIAIIRRLTSSSPIKMCVSSRPWAEFEDEFRSKPNLRLEDLTQSDIKNYVAAKLHENTYFAQLQATQGKVAEQLIGSIVEKASGVFLWVQLVVASLLEGLRNGDRVEDLARAWHSFLSSWKTSTEGFWTRLTHYTGNMPRSTSS</sequence>
<evidence type="ECO:0000256" key="1">
    <source>
        <dbReference type="ARBA" id="ARBA00022737"/>
    </source>
</evidence>
<evidence type="ECO:0000313" key="4">
    <source>
        <dbReference type="Proteomes" id="UP001244011"/>
    </source>
</evidence>
<feature type="domain" description="Nephrocystin 3-like N-terminal" evidence="2">
    <location>
        <begin position="221"/>
        <end position="409"/>
    </location>
</feature>
<dbReference type="SUPFAM" id="SSF52540">
    <property type="entry name" value="P-loop containing nucleoside triphosphate hydrolases"/>
    <property type="match status" value="1"/>
</dbReference>
<organism evidence="3 4">
    <name type="scientific">Phialemonium atrogriseum</name>
    <dbReference type="NCBI Taxonomy" id="1093897"/>
    <lineage>
        <taxon>Eukaryota</taxon>
        <taxon>Fungi</taxon>
        <taxon>Dikarya</taxon>
        <taxon>Ascomycota</taxon>
        <taxon>Pezizomycotina</taxon>
        <taxon>Sordariomycetes</taxon>
        <taxon>Sordariomycetidae</taxon>
        <taxon>Cephalothecales</taxon>
        <taxon>Cephalothecaceae</taxon>
        <taxon>Phialemonium</taxon>
    </lineage>
</organism>
<dbReference type="AlphaFoldDB" id="A0AAJ0BWD4"/>
<dbReference type="EMBL" id="MU839016">
    <property type="protein sequence ID" value="KAK1765197.1"/>
    <property type="molecule type" value="Genomic_DNA"/>
</dbReference>
<name>A0AAJ0BWD4_9PEZI</name>
<dbReference type="Proteomes" id="UP001244011">
    <property type="component" value="Unassembled WGS sequence"/>
</dbReference>
<reference evidence="3" key="1">
    <citation type="submission" date="2023-06" db="EMBL/GenBank/DDBJ databases">
        <title>Genome-scale phylogeny and comparative genomics of the fungal order Sordariales.</title>
        <authorList>
            <consortium name="Lawrence Berkeley National Laboratory"/>
            <person name="Hensen N."/>
            <person name="Bonometti L."/>
            <person name="Westerberg I."/>
            <person name="Brannstrom I.O."/>
            <person name="Guillou S."/>
            <person name="Cros-Aarteil S."/>
            <person name="Calhoun S."/>
            <person name="Haridas S."/>
            <person name="Kuo A."/>
            <person name="Mondo S."/>
            <person name="Pangilinan J."/>
            <person name="Riley R."/>
            <person name="Labutti K."/>
            <person name="Andreopoulos B."/>
            <person name="Lipzen A."/>
            <person name="Chen C."/>
            <person name="Yanf M."/>
            <person name="Daum C."/>
            <person name="Ng V."/>
            <person name="Clum A."/>
            <person name="Steindorff A."/>
            <person name="Ohm R."/>
            <person name="Martin F."/>
            <person name="Silar P."/>
            <person name="Natvig D."/>
            <person name="Lalanne C."/>
            <person name="Gautier V."/>
            <person name="Ament-Velasquez S.L."/>
            <person name="Kruys A."/>
            <person name="Hutchinson M.I."/>
            <person name="Powell A.J."/>
            <person name="Barry K."/>
            <person name="Miller A.N."/>
            <person name="Grigoriev I.V."/>
            <person name="Debuchy R."/>
            <person name="Gladieux P."/>
            <person name="Thoren M.H."/>
            <person name="Johannesson H."/>
        </authorList>
    </citation>
    <scope>NUCLEOTIDE SEQUENCE</scope>
    <source>
        <strain evidence="3">8032-3</strain>
    </source>
</reference>
<evidence type="ECO:0000313" key="3">
    <source>
        <dbReference type="EMBL" id="KAK1765197.1"/>
    </source>
</evidence>
<keyword evidence="4" id="KW-1185">Reference proteome</keyword>
<gene>
    <name evidence="3" type="ORF">QBC33DRAFT_593208</name>
</gene>
<dbReference type="GeneID" id="85314902"/>
<proteinExistence type="predicted"/>
<dbReference type="InterPro" id="IPR056884">
    <property type="entry name" value="NPHP3-like_N"/>
</dbReference>
<evidence type="ECO:0000259" key="2">
    <source>
        <dbReference type="Pfam" id="PF24883"/>
    </source>
</evidence>